<keyword evidence="2" id="KW-0456">Lyase</keyword>
<dbReference type="SUPFAM" id="SSF53639">
    <property type="entry name" value="AraD/HMP-PK domain-like"/>
    <property type="match status" value="1"/>
</dbReference>
<evidence type="ECO:0000313" key="4">
    <source>
        <dbReference type="EMBL" id="SHI00629.1"/>
    </source>
</evidence>
<dbReference type="InterPro" id="IPR001303">
    <property type="entry name" value="Aldolase_II/adducin_N"/>
</dbReference>
<gene>
    <name evidence="4" type="ORF">SAMN02745941_01501</name>
</gene>
<dbReference type="RefSeq" id="WP_073018293.1">
    <property type="nucleotide sequence ID" value="NZ_FQXU01000005.1"/>
</dbReference>
<dbReference type="Gene3D" id="3.40.225.10">
    <property type="entry name" value="Class II aldolase/adducin N-terminal domain"/>
    <property type="match status" value="2"/>
</dbReference>
<dbReference type="Proteomes" id="UP000184241">
    <property type="component" value="Unassembled WGS sequence"/>
</dbReference>
<sequence length="377" mass="41812">MAYSIKEGKDLVIKAGKILVQSGLIARTWGNISARISDTQFVITPSGLAYENLTPDEIVVVNIVDCSYEGNIKPSSEKGIHADGYRLKKDVNFIIHTHQVMASAISIDGKSIEVYDEELKKVLGEKVPCASYGMPSTKKLRKAVEKVISENKNSNAVLMKYHGTVCYGKDLEDGFNIAETLEKLSKDKFNKIFSEKEETVSLLKDYGKSHRKGVKFVLNYEGKTEEYTVGEVKEDAPKVVKLHEAIYKHSKVNNIIHGKEEAILKVCREGHVLKPYLDDLAQIAGVNIKCLKDSEDNIKNIAKELKNKNAILIEGIGALCTGITESEAEAVDMVLNKGCIADIYGTKLNLSPLGSLDANIQRLIYVKKYSKQKDKEV</sequence>
<dbReference type="PANTHER" id="PTHR22789:SF0">
    <property type="entry name" value="3-OXO-TETRONATE 4-PHOSPHATE DECARBOXYLASE-RELATED"/>
    <property type="match status" value="1"/>
</dbReference>
<dbReference type="EMBL" id="FQXU01000005">
    <property type="protein sequence ID" value="SHI00629.1"/>
    <property type="molecule type" value="Genomic_DNA"/>
</dbReference>
<name>A0A1M5XLL7_9CLOT</name>
<protein>
    <submittedName>
        <fullName evidence="4">L-fuculose-phosphate aldolase</fullName>
    </submittedName>
</protein>
<evidence type="ECO:0000259" key="3">
    <source>
        <dbReference type="SMART" id="SM01007"/>
    </source>
</evidence>
<dbReference type="GO" id="GO:0046872">
    <property type="term" value="F:metal ion binding"/>
    <property type="evidence" value="ECO:0007669"/>
    <property type="project" value="UniProtKB-KW"/>
</dbReference>
<evidence type="ECO:0000256" key="2">
    <source>
        <dbReference type="ARBA" id="ARBA00023239"/>
    </source>
</evidence>
<dbReference type="GO" id="GO:0019323">
    <property type="term" value="P:pentose catabolic process"/>
    <property type="evidence" value="ECO:0007669"/>
    <property type="project" value="TreeGrafter"/>
</dbReference>
<feature type="domain" description="Class II aldolase/adducin N-terminal" evidence="3">
    <location>
        <begin position="10"/>
        <end position="189"/>
    </location>
</feature>
<dbReference type="GO" id="GO:0005829">
    <property type="term" value="C:cytosol"/>
    <property type="evidence" value="ECO:0007669"/>
    <property type="project" value="TreeGrafter"/>
</dbReference>
<dbReference type="PANTHER" id="PTHR22789">
    <property type="entry name" value="FUCULOSE PHOSPHATE ALDOLASE"/>
    <property type="match status" value="1"/>
</dbReference>
<evidence type="ECO:0000313" key="5">
    <source>
        <dbReference type="Proteomes" id="UP000184241"/>
    </source>
</evidence>
<keyword evidence="1" id="KW-0479">Metal-binding</keyword>
<accession>A0A1M5XLL7</accession>
<dbReference type="InterPro" id="IPR036409">
    <property type="entry name" value="Aldolase_II/adducin_N_sf"/>
</dbReference>
<reference evidence="4 5" key="1">
    <citation type="submission" date="2016-11" db="EMBL/GenBank/DDBJ databases">
        <authorList>
            <person name="Jaros S."/>
            <person name="Januszkiewicz K."/>
            <person name="Wedrychowicz H."/>
        </authorList>
    </citation>
    <scope>NUCLEOTIDE SEQUENCE [LARGE SCALE GENOMIC DNA]</scope>
    <source>
        <strain evidence="4 5">DSM 6191</strain>
    </source>
</reference>
<evidence type="ECO:0000256" key="1">
    <source>
        <dbReference type="ARBA" id="ARBA00022723"/>
    </source>
</evidence>
<dbReference type="InterPro" id="IPR050197">
    <property type="entry name" value="Aldolase_class_II_sugar_metab"/>
</dbReference>
<dbReference type="AlphaFoldDB" id="A0A1M5XLL7"/>
<proteinExistence type="predicted"/>
<dbReference type="GO" id="GO:0016832">
    <property type="term" value="F:aldehyde-lyase activity"/>
    <property type="evidence" value="ECO:0007669"/>
    <property type="project" value="TreeGrafter"/>
</dbReference>
<dbReference type="Pfam" id="PF00596">
    <property type="entry name" value="Aldolase_II"/>
    <property type="match status" value="2"/>
</dbReference>
<organism evidence="4 5">
    <name type="scientific">Clostridium intestinale DSM 6191</name>
    <dbReference type="NCBI Taxonomy" id="1121320"/>
    <lineage>
        <taxon>Bacteria</taxon>
        <taxon>Bacillati</taxon>
        <taxon>Bacillota</taxon>
        <taxon>Clostridia</taxon>
        <taxon>Eubacteriales</taxon>
        <taxon>Clostridiaceae</taxon>
        <taxon>Clostridium</taxon>
    </lineage>
</organism>
<dbReference type="SMART" id="SM01007">
    <property type="entry name" value="Aldolase_II"/>
    <property type="match status" value="1"/>
</dbReference>